<protein>
    <recommendedName>
        <fullName evidence="3">XRE family transcriptional regulator</fullName>
    </recommendedName>
</protein>
<evidence type="ECO:0000313" key="2">
    <source>
        <dbReference type="Proteomes" id="UP001205185"/>
    </source>
</evidence>
<gene>
    <name evidence="1" type="ORF">LV75_001876</name>
</gene>
<comment type="caution">
    <text evidence="1">The sequence shown here is derived from an EMBL/GenBank/DDBJ whole genome shotgun (WGS) entry which is preliminary data.</text>
</comment>
<evidence type="ECO:0008006" key="3">
    <source>
        <dbReference type="Google" id="ProtNLM"/>
    </source>
</evidence>
<sequence>MARPVRTPELGRDPSRVPRGGTFAQALDAAITARGLTLDRVRYHLAEQGVDVSVATLSYWRRDRRRPEREESLRAVQALESLLGLPATSLITLLGPPKPRGRWLRRPSELPMAAEFDDPDEGESCLVSVHDVFTVGDDHAERGARSRLVVRGERGRVTRCLVRYQADTPDFPPALVDVRFCRRGRVRVDETGLMVAELVLDRALREGEHAVVEYEMAAAPGPPVEFYYRQFLAPVAEYSQQIQFEGARPAHCHGFRQSSLSAPEVVEPLAVGPSGASSQVGFNLAPGVFGTRWSW</sequence>
<name>A0ABT1IA01_9PSEU</name>
<dbReference type="RefSeq" id="WP_253886386.1">
    <property type="nucleotide sequence ID" value="NZ_BAAAVB010000004.1"/>
</dbReference>
<reference evidence="1 2" key="1">
    <citation type="submission" date="2022-06" db="EMBL/GenBank/DDBJ databases">
        <title>Genomic Encyclopedia of Archaeal and Bacterial Type Strains, Phase II (KMG-II): from individual species to whole genera.</title>
        <authorList>
            <person name="Goeker M."/>
        </authorList>
    </citation>
    <scope>NUCLEOTIDE SEQUENCE [LARGE SCALE GENOMIC DNA]</scope>
    <source>
        <strain evidence="1 2">DSM 44255</strain>
    </source>
</reference>
<keyword evidence="2" id="KW-1185">Reference proteome</keyword>
<evidence type="ECO:0000313" key="1">
    <source>
        <dbReference type="EMBL" id="MCP2269388.1"/>
    </source>
</evidence>
<dbReference type="Proteomes" id="UP001205185">
    <property type="component" value="Unassembled WGS sequence"/>
</dbReference>
<proteinExistence type="predicted"/>
<dbReference type="EMBL" id="JAMTCO010000004">
    <property type="protein sequence ID" value="MCP2269388.1"/>
    <property type="molecule type" value="Genomic_DNA"/>
</dbReference>
<organism evidence="1 2">
    <name type="scientific">Actinokineospora diospyrosa</name>
    <dbReference type="NCBI Taxonomy" id="103728"/>
    <lineage>
        <taxon>Bacteria</taxon>
        <taxon>Bacillati</taxon>
        <taxon>Actinomycetota</taxon>
        <taxon>Actinomycetes</taxon>
        <taxon>Pseudonocardiales</taxon>
        <taxon>Pseudonocardiaceae</taxon>
        <taxon>Actinokineospora</taxon>
    </lineage>
</organism>
<accession>A0ABT1IA01</accession>